<dbReference type="EMBL" id="SCFB01000007">
    <property type="protein sequence ID" value="RZI45685.1"/>
    <property type="molecule type" value="Genomic_DNA"/>
</dbReference>
<feature type="transmembrane region" description="Helical" evidence="1">
    <location>
        <begin position="36"/>
        <end position="57"/>
    </location>
</feature>
<accession>A0A4Q7DHZ4</accession>
<proteinExistence type="predicted"/>
<dbReference type="AlphaFoldDB" id="A0A4Q7DHZ4"/>
<evidence type="ECO:0000313" key="2">
    <source>
        <dbReference type="EMBL" id="RZI45685.1"/>
    </source>
</evidence>
<organism evidence="2 3">
    <name type="scientific">Candidatus Finniella inopinata</name>
    <dbReference type="NCBI Taxonomy" id="1696036"/>
    <lineage>
        <taxon>Bacteria</taxon>
        <taxon>Pseudomonadati</taxon>
        <taxon>Pseudomonadota</taxon>
        <taxon>Alphaproteobacteria</taxon>
        <taxon>Holosporales</taxon>
        <taxon>Candidatus Paracaedibacteraceae</taxon>
        <taxon>Candidatus Finniella</taxon>
    </lineage>
</organism>
<keyword evidence="3" id="KW-1185">Reference proteome</keyword>
<feature type="transmembrane region" description="Helical" evidence="1">
    <location>
        <begin position="123"/>
        <end position="141"/>
    </location>
</feature>
<dbReference type="Proteomes" id="UP000293550">
    <property type="component" value="Unassembled WGS sequence"/>
</dbReference>
<feature type="transmembrane region" description="Helical" evidence="1">
    <location>
        <begin position="12"/>
        <end position="29"/>
    </location>
</feature>
<dbReference type="RefSeq" id="WP_130154266.1">
    <property type="nucleotide sequence ID" value="NZ_SCFB01000007.1"/>
</dbReference>
<gene>
    <name evidence="2" type="ORF">EQU50_06175</name>
</gene>
<reference evidence="2 3" key="1">
    <citation type="submission" date="2018-10" db="EMBL/GenBank/DDBJ databases">
        <title>An updated phylogeny of the Alphaproteobacteria reveals that the parasitic Rickettsiales and Holosporales have independent origins.</title>
        <authorList>
            <person name="Munoz-Gomez S.A."/>
            <person name="Hess S."/>
            <person name="Burger G."/>
            <person name="Lang B.F."/>
            <person name="Susko E."/>
            <person name="Slamovits C.H."/>
            <person name="Roger A.J."/>
        </authorList>
    </citation>
    <scope>NUCLEOTIDE SEQUENCE [LARGE SCALE GENOMIC DNA]</scope>
    <source>
        <strain evidence="2">HOLO01</strain>
    </source>
</reference>
<keyword evidence="1" id="KW-1133">Transmembrane helix</keyword>
<dbReference type="OrthoDB" id="9971696at2"/>
<keyword evidence="1" id="KW-0812">Transmembrane</keyword>
<protein>
    <submittedName>
        <fullName evidence="2">Uncharacterized protein</fullName>
    </submittedName>
</protein>
<name>A0A4Q7DHZ4_9PROT</name>
<comment type="caution">
    <text evidence="2">The sequence shown here is derived from an EMBL/GenBank/DDBJ whole genome shotgun (WGS) entry which is preliminary data.</text>
</comment>
<sequence length="164" mass="18860">MFNVLSSVSQLFFLTLLSFFVLFTIRSLFVRGKIFVCCYHVILFLVLFVASVGGGGVQNAGYHRLEQFILLEKNHQLELAKKNPENYDSMLQIDLQQFKDSNEFKDYLKGYDASVDKAEAVTIGWLFVFLAEISMLCAQLMSRAYSVMRRNISSLPLWFPTNIM</sequence>
<evidence type="ECO:0000313" key="3">
    <source>
        <dbReference type="Proteomes" id="UP000293550"/>
    </source>
</evidence>
<keyword evidence="1" id="KW-0472">Membrane</keyword>
<evidence type="ECO:0000256" key="1">
    <source>
        <dbReference type="SAM" id="Phobius"/>
    </source>
</evidence>